<gene>
    <name evidence="2" type="ORF">HYPSUDRAFT_721406</name>
</gene>
<evidence type="ECO:0000313" key="3">
    <source>
        <dbReference type="Proteomes" id="UP000054270"/>
    </source>
</evidence>
<feature type="region of interest" description="Disordered" evidence="1">
    <location>
        <begin position="1"/>
        <end position="45"/>
    </location>
</feature>
<organism evidence="2 3">
    <name type="scientific">Hypholoma sublateritium (strain FD-334 SS-4)</name>
    <dbReference type="NCBI Taxonomy" id="945553"/>
    <lineage>
        <taxon>Eukaryota</taxon>
        <taxon>Fungi</taxon>
        <taxon>Dikarya</taxon>
        <taxon>Basidiomycota</taxon>
        <taxon>Agaricomycotina</taxon>
        <taxon>Agaricomycetes</taxon>
        <taxon>Agaricomycetidae</taxon>
        <taxon>Agaricales</taxon>
        <taxon>Agaricineae</taxon>
        <taxon>Strophariaceae</taxon>
        <taxon>Hypholoma</taxon>
    </lineage>
</organism>
<keyword evidence="3" id="KW-1185">Reference proteome</keyword>
<dbReference type="InterPro" id="IPR036047">
    <property type="entry name" value="F-box-like_dom_sf"/>
</dbReference>
<dbReference type="Gene3D" id="1.20.1280.50">
    <property type="match status" value="1"/>
</dbReference>
<sequence>MHPSGSNTAPTQYSAANFAQPPHQPQIAHHPAAAAPTAPQSHPLPGQYAITAAAHGPADPSARPPAPPTRALTAQHYAMLASRMHTAISKDWVPHPMAPDVAYQHLIATRRRIERIRVLETEQAARLPAVDPHIEQALFVARIDYRTRFARIFPINHLPAEILTNIMRLVCWSAQDPRTSTRTRLHLTWVCRQWRAVMFNDHTLWNAIWFSDYPDYERSFAWLERSGNAAVDVRINDSKEKPWSLDMGMRVINKLFTKLPNIRVLVVVLQDWDPLLYLLNSLTRVKTENMHIIMERLEVHRTGPTYEQQGTAHEQAYYRRLLPLFGGAFVPSLAHFSANAVHFDWSRSVITNMSTLDLRRIPLERVPTITEFRSLLRNSAHSLRKLVLDGAGPKWPLGPLHTPPVALPALRSLALGDFSPSYGVYAAAQFLAPHTLDLTLMNVIREDFTPFYNLMTARTPHLRVLTLYGAEIAHDTPGARAAFVRLLAALPRLAYLRLNGVSPAMLDLFLYDAERMQPAAGVPTAHPVCPALAVLEYHTIDVPHLARWLAARRGMGLPLRKVYMSLRAVQELSPEHRELLLQAVDDPETVQVLNPILRAPEEEALLSENA</sequence>
<name>A0A0D2PCV5_HYPSF</name>
<reference evidence="3" key="1">
    <citation type="submission" date="2014-04" db="EMBL/GenBank/DDBJ databases">
        <title>Evolutionary Origins and Diversification of the Mycorrhizal Mutualists.</title>
        <authorList>
            <consortium name="DOE Joint Genome Institute"/>
            <consortium name="Mycorrhizal Genomics Consortium"/>
            <person name="Kohler A."/>
            <person name="Kuo A."/>
            <person name="Nagy L.G."/>
            <person name="Floudas D."/>
            <person name="Copeland A."/>
            <person name="Barry K.W."/>
            <person name="Cichocki N."/>
            <person name="Veneault-Fourrey C."/>
            <person name="LaButti K."/>
            <person name="Lindquist E.A."/>
            <person name="Lipzen A."/>
            <person name="Lundell T."/>
            <person name="Morin E."/>
            <person name="Murat C."/>
            <person name="Riley R."/>
            <person name="Ohm R."/>
            <person name="Sun H."/>
            <person name="Tunlid A."/>
            <person name="Henrissat B."/>
            <person name="Grigoriev I.V."/>
            <person name="Hibbett D.S."/>
            <person name="Martin F."/>
        </authorList>
    </citation>
    <scope>NUCLEOTIDE SEQUENCE [LARGE SCALE GENOMIC DNA]</scope>
    <source>
        <strain evidence="3">FD-334 SS-4</strain>
    </source>
</reference>
<dbReference type="OMA" id="IFHYVVW"/>
<protein>
    <submittedName>
        <fullName evidence="2">Uncharacterized protein</fullName>
    </submittedName>
</protein>
<accession>A0A0D2PCV5</accession>
<dbReference type="OrthoDB" id="3226575at2759"/>
<dbReference type="STRING" id="945553.A0A0D2PCV5"/>
<feature type="compositionally biased region" description="Polar residues" evidence="1">
    <location>
        <begin position="1"/>
        <end position="17"/>
    </location>
</feature>
<evidence type="ECO:0000313" key="2">
    <source>
        <dbReference type="EMBL" id="KJA28659.1"/>
    </source>
</evidence>
<proteinExistence type="predicted"/>
<dbReference type="EMBL" id="KN817521">
    <property type="protein sequence ID" value="KJA28659.1"/>
    <property type="molecule type" value="Genomic_DNA"/>
</dbReference>
<feature type="compositionally biased region" description="Low complexity" evidence="1">
    <location>
        <begin position="19"/>
        <end position="43"/>
    </location>
</feature>
<dbReference type="AlphaFoldDB" id="A0A0D2PCV5"/>
<dbReference type="Proteomes" id="UP000054270">
    <property type="component" value="Unassembled WGS sequence"/>
</dbReference>
<evidence type="ECO:0000256" key="1">
    <source>
        <dbReference type="SAM" id="MobiDB-lite"/>
    </source>
</evidence>
<dbReference type="SUPFAM" id="SSF81383">
    <property type="entry name" value="F-box domain"/>
    <property type="match status" value="1"/>
</dbReference>